<reference evidence="1" key="1">
    <citation type="journal article" date="2020" name="Stud. Mycol.">
        <title>101 Dothideomycetes genomes: a test case for predicting lifestyles and emergence of pathogens.</title>
        <authorList>
            <person name="Haridas S."/>
            <person name="Albert R."/>
            <person name="Binder M."/>
            <person name="Bloem J."/>
            <person name="Labutti K."/>
            <person name="Salamov A."/>
            <person name="Andreopoulos B."/>
            <person name="Baker S."/>
            <person name="Barry K."/>
            <person name="Bills G."/>
            <person name="Bluhm B."/>
            <person name="Cannon C."/>
            <person name="Castanera R."/>
            <person name="Culley D."/>
            <person name="Daum C."/>
            <person name="Ezra D."/>
            <person name="Gonzalez J."/>
            <person name="Henrissat B."/>
            <person name="Kuo A."/>
            <person name="Liang C."/>
            <person name="Lipzen A."/>
            <person name="Lutzoni F."/>
            <person name="Magnuson J."/>
            <person name="Mondo S."/>
            <person name="Nolan M."/>
            <person name="Ohm R."/>
            <person name="Pangilinan J."/>
            <person name="Park H.-J."/>
            <person name="Ramirez L."/>
            <person name="Alfaro M."/>
            <person name="Sun H."/>
            <person name="Tritt A."/>
            <person name="Yoshinaga Y."/>
            <person name="Zwiers L.-H."/>
            <person name="Turgeon B."/>
            <person name="Goodwin S."/>
            <person name="Spatafora J."/>
            <person name="Crous P."/>
            <person name="Grigoriev I."/>
        </authorList>
    </citation>
    <scope>NUCLEOTIDE SEQUENCE</scope>
    <source>
        <strain evidence="1">CBS 107.79</strain>
    </source>
</reference>
<sequence>MWRTQRIECIPIHASYETAQTTTFLLPTPSLIVPIPVPVISILYQILTISAYLTTVSTNPASTTTTTAATATLTFANVMKDSYFNETRSPWNTVANPSYRDSSNLLGSLVIFLGSPVSLNNTSVYNMSSSPTNSSTTRSYCLQQPVNISASGVYQYSVGIGRQILNGTGKPSPSTDRLQFSAWYDTRQIGGQDVCNSSNGECT</sequence>
<proteinExistence type="predicted"/>
<accession>A0A6A5VMC4</accession>
<evidence type="ECO:0000313" key="2">
    <source>
        <dbReference type="Proteomes" id="UP000800036"/>
    </source>
</evidence>
<keyword evidence="2" id="KW-1185">Reference proteome</keyword>
<gene>
    <name evidence="1" type="ORF">BU23DRAFT_550143</name>
</gene>
<dbReference type="AlphaFoldDB" id="A0A6A5VMC4"/>
<dbReference type="Proteomes" id="UP000800036">
    <property type="component" value="Unassembled WGS sequence"/>
</dbReference>
<evidence type="ECO:0000313" key="1">
    <source>
        <dbReference type="EMBL" id="KAF1978025.1"/>
    </source>
</evidence>
<dbReference type="EMBL" id="ML976661">
    <property type="protein sequence ID" value="KAF1978025.1"/>
    <property type="molecule type" value="Genomic_DNA"/>
</dbReference>
<name>A0A6A5VMC4_9PLEO</name>
<protein>
    <submittedName>
        <fullName evidence="1">Uncharacterized protein</fullName>
    </submittedName>
</protein>
<organism evidence="1 2">
    <name type="scientific">Bimuria novae-zelandiae CBS 107.79</name>
    <dbReference type="NCBI Taxonomy" id="1447943"/>
    <lineage>
        <taxon>Eukaryota</taxon>
        <taxon>Fungi</taxon>
        <taxon>Dikarya</taxon>
        <taxon>Ascomycota</taxon>
        <taxon>Pezizomycotina</taxon>
        <taxon>Dothideomycetes</taxon>
        <taxon>Pleosporomycetidae</taxon>
        <taxon>Pleosporales</taxon>
        <taxon>Massarineae</taxon>
        <taxon>Didymosphaeriaceae</taxon>
        <taxon>Bimuria</taxon>
    </lineage>
</organism>